<evidence type="ECO:0000259" key="5">
    <source>
        <dbReference type="PROSITE" id="PS51379"/>
    </source>
</evidence>
<dbReference type="InterPro" id="IPR010208">
    <property type="entry name" value="Ion_transpt_RnfC/RsxC"/>
</dbReference>
<dbReference type="Gene3D" id="3.30.70.20">
    <property type="match status" value="1"/>
</dbReference>
<keyword evidence="3" id="KW-0408">Iron</keyword>
<organism evidence="6 7">
    <name type="scientific">Brevinema andersonii</name>
    <dbReference type="NCBI Taxonomy" id="34097"/>
    <lineage>
        <taxon>Bacteria</taxon>
        <taxon>Pseudomonadati</taxon>
        <taxon>Spirochaetota</taxon>
        <taxon>Spirochaetia</taxon>
        <taxon>Brevinematales</taxon>
        <taxon>Brevinemataceae</taxon>
        <taxon>Brevinema</taxon>
    </lineage>
</organism>
<dbReference type="InterPro" id="IPR037225">
    <property type="entry name" value="Nuo51_FMN-bd_sf"/>
</dbReference>
<dbReference type="OrthoDB" id="9767754at2"/>
<dbReference type="GO" id="GO:0051539">
    <property type="term" value="F:4 iron, 4 sulfur cluster binding"/>
    <property type="evidence" value="ECO:0007669"/>
    <property type="project" value="UniProtKB-KW"/>
</dbReference>
<dbReference type="AlphaFoldDB" id="A0A1I1DMW4"/>
<protein>
    <submittedName>
        <fullName evidence="6">Electron transport complex protein RnfC</fullName>
    </submittedName>
</protein>
<evidence type="ECO:0000256" key="3">
    <source>
        <dbReference type="ARBA" id="ARBA00023004"/>
    </source>
</evidence>
<dbReference type="Proteomes" id="UP000240042">
    <property type="component" value="Unassembled WGS sequence"/>
</dbReference>
<dbReference type="Gene3D" id="3.40.50.11540">
    <property type="entry name" value="NADH-ubiquinone oxidoreductase 51kDa subunit"/>
    <property type="match status" value="1"/>
</dbReference>
<dbReference type="PANTHER" id="PTHR43034">
    <property type="entry name" value="ION-TRANSLOCATING OXIDOREDUCTASE COMPLEX SUBUNIT C"/>
    <property type="match status" value="1"/>
</dbReference>
<feature type="domain" description="4Fe-4S ferredoxin-type" evidence="5">
    <location>
        <begin position="329"/>
        <end position="362"/>
    </location>
</feature>
<name>A0A1I1DMW4_BREAD</name>
<evidence type="ECO:0000256" key="4">
    <source>
        <dbReference type="ARBA" id="ARBA00023014"/>
    </source>
</evidence>
<evidence type="ECO:0000313" key="6">
    <source>
        <dbReference type="EMBL" id="SFB75712.1"/>
    </source>
</evidence>
<keyword evidence="2" id="KW-0479">Metal-binding</keyword>
<dbReference type="PANTHER" id="PTHR43034:SF2">
    <property type="entry name" value="ION-TRANSLOCATING OXIDOREDUCTASE COMPLEX SUBUNIT C"/>
    <property type="match status" value="1"/>
</dbReference>
<reference evidence="7" key="1">
    <citation type="submission" date="2016-10" db="EMBL/GenBank/DDBJ databases">
        <authorList>
            <person name="Varghese N."/>
            <person name="Submissions S."/>
        </authorList>
    </citation>
    <scope>NUCLEOTIDE SEQUENCE [LARGE SCALE GENOMIC DNA]</scope>
    <source>
        <strain evidence="7">ATCC 43811</strain>
    </source>
</reference>
<dbReference type="Pfam" id="PF01512">
    <property type="entry name" value="Complex1_51K"/>
    <property type="match status" value="1"/>
</dbReference>
<gene>
    <name evidence="6" type="ORF">SAMN02745150_00648</name>
</gene>
<dbReference type="Pfam" id="PF13183">
    <property type="entry name" value="Fer4_8"/>
    <property type="match status" value="1"/>
</dbReference>
<keyword evidence="4" id="KW-0411">Iron-sulfur</keyword>
<dbReference type="SUPFAM" id="SSF142019">
    <property type="entry name" value="Nqo1 FMN-binding domain-like"/>
    <property type="match status" value="1"/>
</dbReference>
<dbReference type="GO" id="GO:0016020">
    <property type="term" value="C:membrane"/>
    <property type="evidence" value="ECO:0007669"/>
    <property type="project" value="InterPro"/>
</dbReference>
<dbReference type="STRING" id="34097.SAMN02745150_00648"/>
<accession>A0A1I1DMW4</accession>
<dbReference type="InterPro" id="IPR017900">
    <property type="entry name" value="4Fe4S_Fe_S_CS"/>
</dbReference>
<evidence type="ECO:0000256" key="1">
    <source>
        <dbReference type="ARBA" id="ARBA00022485"/>
    </source>
</evidence>
<sequence length="415" mass="46554">MFKGLSFPVISRCRDMTIKDFSFENKYILPLPPHSDISSGMVFQEAQPINADTGYNLIYHAPVSGVVVDIFCRDNMKYMNFHRSENAPGHAYERLEPLIKTSDALINEIRISGITGISEENSLTYQKLQQAKNKVHTVVINAVETVPFLTGEYCLMMEKTKEILLGAEYIRYITSAEKVIIVIPKNKVLRAHLEEMSSRATRFTIEELSVGYPVAYERFLIAQLTGIELPFSRDSIESKIIVHRPSTLLAVSEALLFGKPLIDRVITVDGAFAAISGNFRIKLGTPISSFMRPYSDADSYVIINGSPLSGTLVNPYLGIDKNMQSVLIFTPLESPEEQDCIRCGLCSHYCPMRLQPFRLIDLVRNNEINAAKNNGLLECIDCNACSYVCPSFIPLGPAIFNQKQSIIQESWNVPY</sequence>
<dbReference type="GO" id="GO:0046872">
    <property type="term" value="F:metal ion binding"/>
    <property type="evidence" value="ECO:0007669"/>
    <property type="project" value="UniProtKB-KW"/>
</dbReference>
<dbReference type="InterPro" id="IPR011538">
    <property type="entry name" value="Nuo51_FMN-bd"/>
</dbReference>
<dbReference type="SUPFAM" id="SSF46548">
    <property type="entry name" value="alpha-helical ferredoxin"/>
    <property type="match status" value="1"/>
</dbReference>
<dbReference type="GO" id="GO:0009055">
    <property type="term" value="F:electron transfer activity"/>
    <property type="evidence" value="ECO:0007669"/>
    <property type="project" value="InterPro"/>
</dbReference>
<evidence type="ECO:0000256" key="2">
    <source>
        <dbReference type="ARBA" id="ARBA00022723"/>
    </source>
</evidence>
<proteinExistence type="predicted"/>
<dbReference type="PROSITE" id="PS51379">
    <property type="entry name" value="4FE4S_FER_2"/>
    <property type="match status" value="1"/>
</dbReference>
<dbReference type="PROSITE" id="PS00198">
    <property type="entry name" value="4FE4S_FER_1"/>
    <property type="match status" value="1"/>
</dbReference>
<evidence type="ECO:0000313" key="7">
    <source>
        <dbReference type="Proteomes" id="UP000240042"/>
    </source>
</evidence>
<keyword evidence="7" id="KW-1185">Reference proteome</keyword>
<dbReference type="InterPro" id="IPR017896">
    <property type="entry name" value="4Fe4S_Fe-S-bd"/>
</dbReference>
<dbReference type="RefSeq" id="WP_092318571.1">
    <property type="nucleotide sequence ID" value="NZ_FOKY01000002.1"/>
</dbReference>
<keyword evidence="1" id="KW-0004">4Fe-4S</keyword>
<dbReference type="EMBL" id="FOKY01000002">
    <property type="protein sequence ID" value="SFB75712.1"/>
    <property type="molecule type" value="Genomic_DNA"/>
</dbReference>